<dbReference type="Proteomes" id="UP000655420">
    <property type="component" value="Unassembled WGS sequence"/>
</dbReference>
<evidence type="ECO:0000313" key="7">
    <source>
        <dbReference type="EMBL" id="MBK0398848.1"/>
    </source>
</evidence>
<evidence type="ECO:0000256" key="2">
    <source>
        <dbReference type="ARBA" id="ARBA00022475"/>
    </source>
</evidence>
<dbReference type="AlphaFoldDB" id="A0A8J7SCV2"/>
<dbReference type="Pfam" id="PF03739">
    <property type="entry name" value="LptF_LptG"/>
    <property type="match status" value="1"/>
</dbReference>
<evidence type="ECO:0000313" key="8">
    <source>
        <dbReference type="Proteomes" id="UP000655420"/>
    </source>
</evidence>
<keyword evidence="8" id="KW-1185">Reference proteome</keyword>
<feature type="transmembrane region" description="Helical" evidence="6">
    <location>
        <begin position="283"/>
        <end position="301"/>
    </location>
</feature>
<sequence>MARLDVYIIRQMIGPFLFFVLVFTGVIWLSQSLRVIDTVVNNGQSGWVFLEFTALLLPRVMTIVLPVAAFAATLYAINRLDAESELVVIATAGVSRLRLLRPIAIAAFVLTVIVALVTLWLVPLTQGELRDRITQVRGDVAAAFIREGAFLTPARGVTVYIRQVGRPGELMGVFVHDKRDPAQVSTYTAERAVLLDDGPGTRLVMFDGVAQIAREGIEESLSVLRFTQLGYDLSQFAEAGTERDRKPSELYVGRLLTIGEDETGGRTLGEFRAEGHEALSSPLYVPAFMLLAVAIVVAAGFRRRGFSRRVVVAVAVALALRVIGLAIKSMVAAQAALWPLLYVPPLAAIALAIWLMARHSIRPPAPGSAIGGSGKLTGTQA</sequence>
<dbReference type="RefSeq" id="WP_200608524.1">
    <property type="nucleotide sequence ID" value="NZ_JAEHHL010000002.1"/>
</dbReference>
<feature type="transmembrane region" description="Helical" evidence="6">
    <location>
        <begin position="12"/>
        <end position="36"/>
    </location>
</feature>
<keyword evidence="3 6" id="KW-0812">Transmembrane</keyword>
<dbReference type="PANTHER" id="PTHR33529">
    <property type="entry name" value="SLR0882 PROTEIN-RELATED"/>
    <property type="match status" value="1"/>
</dbReference>
<keyword evidence="4 6" id="KW-1133">Transmembrane helix</keyword>
<comment type="caution">
    <text evidence="7">The sequence shown here is derived from an EMBL/GenBank/DDBJ whole genome shotgun (WGS) entry which is preliminary data.</text>
</comment>
<dbReference type="GO" id="GO:0055085">
    <property type="term" value="P:transmembrane transport"/>
    <property type="evidence" value="ECO:0007669"/>
    <property type="project" value="InterPro"/>
</dbReference>
<evidence type="ECO:0000256" key="3">
    <source>
        <dbReference type="ARBA" id="ARBA00022692"/>
    </source>
</evidence>
<keyword evidence="5 6" id="KW-0472">Membrane</keyword>
<accession>A0A8J7SCV2</accession>
<evidence type="ECO:0000256" key="6">
    <source>
        <dbReference type="SAM" id="Phobius"/>
    </source>
</evidence>
<name>A0A8J7SCV2_9RHOB</name>
<organism evidence="7 8">
    <name type="scientific">Thermohalobaculum xanthum</name>
    <dbReference type="NCBI Taxonomy" id="2753746"/>
    <lineage>
        <taxon>Bacteria</taxon>
        <taxon>Pseudomonadati</taxon>
        <taxon>Pseudomonadota</taxon>
        <taxon>Alphaproteobacteria</taxon>
        <taxon>Rhodobacterales</taxon>
        <taxon>Paracoccaceae</taxon>
        <taxon>Thermohalobaculum</taxon>
    </lineage>
</organism>
<feature type="transmembrane region" description="Helical" evidence="6">
    <location>
        <begin position="337"/>
        <end position="357"/>
    </location>
</feature>
<evidence type="ECO:0000256" key="5">
    <source>
        <dbReference type="ARBA" id="ARBA00023136"/>
    </source>
</evidence>
<feature type="transmembrane region" description="Helical" evidence="6">
    <location>
        <begin position="99"/>
        <end position="122"/>
    </location>
</feature>
<protein>
    <submittedName>
        <fullName evidence="7">LPS export ABC transporter permease LptF</fullName>
    </submittedName>
</protein>
<feature type="transmembrane region" description="Helical" evidence="6">
    <location>
        <begin position="56"/>
        <end position="78"/>
    </location>
</feature>
<dbReference type="GO" id="GO:0015920">
    <property type="term" value="P:lipopolysaccharide transport"/>
    <property type="evidence" value="ECO:0007669"/>
    <property type="project" value="TreeGrafter"/>
</dbReference>
<gene>
    <name evidence="7" type="primary">lptF</name>
    <name evidence="7" type="ORF">H0I76_06580</name>
</gene>
<dbReference type="EMBL" id="JAEHHL010000002">
    <property type="protein sequence ID" value="MBK0398848.1"/>
    <property type="molecule type" value="Genomic_DNA"/>
</dbReference>
<feature type="transmembrane region" description="Helical" evidence="6">
    <location>
        <begin position="310"/>
        <end position="331"/>
    </location>
</feature>
<proteinExistence type="predicted"/>
<keyword evidence="2" id="KW-1003">Cell membrane</keyword>
<dbReference type="PANTHER" id="PTHR33529:SF6">
    <property type="entry name" value="YJGP_YJGQ FAMILY PERMEASE"/>
    <property type="match status" value="1"/>
</dbReference>
<comment type="subcellular location">
    <subcellularLocation>
        <location evidence="1">Cell membrane</location>
        <topology evidence="1">Multi-pass membrane protein</topology>
    </subcellularLocation>
</comment>
<evidence type="ECO:0000256" key="4">
    <source>
        <dbReference type="ARBA" id="ARBA00022989"/>
    </source>
</evidence>
<reference evidence="7" key="1">
    <citation type="submission" date="2020-12" db="EMBL/GenBank/DDBJ databases">
        <title>Bacterial taxonomy.</title>
        <authorList>
            <person name="Pan X."/>
        </authorList>
    </citation>
    <scope>NUCLEOTIDE SEQUENCE</scope>
    <source>
        <strain evidence="7">M0105</strain>
    </source>
</reference>
<dbReference type="InterPro" id="IPR030922">
    <property type="entry name" value="LptF"/>
</dbReference>
<dbReference type="InterPro" id="IPR005495">
    <property type="entry name" value="LptG/LptF_permease"/>
</dbReference>
<evidence type="ECO:0000256" key="1">
    <source>
        <dbReference type="ARBA" id="ARBA00004651"/>
    </source>
</evidence>
<dbReference type="GO" id="GO:0043190">
    <property type="term" value="C:ATP-binding cassette (ABC) transporter complex"/>
    <property type="evidence" value="ECO:0007669"/>
    <property type="project" value="InterPro"/>
</dbReference>
<dbReference type="NCBIfam" id="TIGR04407">
    <property type="entry name" value="LptF_YjgP"/>
    <property type="match status" value="1"/>
</dbReference>